<keyword evidence="6 8" id="KW-0627">Porphyrin biosynthesis</keyword>
<evidence type="ECO:0000313" key="11">
    <source>
        <dbReference type="EMBL" id="AYV46291.1"/>
    </source>
</evidence>
<dbReference type="Pfam" id="PF03900">
    <property type="entry name" value="Porphobil_deamC"/>
    <property type="match status" value="1"/>
</dbReference>
<dbReference type="PRINTS" id="PR00151">
    <property type="entry name" value="PORPHBDMNASE"/>
</dbReference>
<name>A0A2N5CQC2_9CAUL</name>
<dbReference type="PROSITE" id="PS00533">
    <property type="entry name" value="PORPHOBILINOGEN_DEAM"/>
    <property type="match status" value="1"/>
</dbReference>
<evidence type="ECO:0000259" key="9">
    <source>
        <dbReference type="Pfam" id="PF01379"/>
    </source>
</evidence>
<dbReference type="InterPro" id="IPR022418">
    <property type="entry name" value="Porphobilinogen_deaminase_C"/>
</dbReference>
<feature type="domain" description="Porphobilinogen deaminase N-terminal" evidence="9">
    <location>
        <begin position="6"/>
        <end position="220"/>
    </location>
</feature>
<dbReference type="NCBIfam" id="TIGR00212">
    <property type="entry name" value="hemC"/>
    <property type="match status" value="1"/>
</dbReference>
<dbReference type="HAMAP" id="MF_00260">
    <property type="entry name" value="Porphobil_deam"/>
    <property type="match status" value="1"/>
</dbReference>
<evidence type="ECO:0000256" key="8">
    <source>
        <dbReference type="HAMAP-Rule" id="MF_00260"/>
    </source>
</evidence>
<proteinExistence type="inferred from homology"/>
<dbReference type="PANTHER" id="PTHR11557:SF0">
    <property type="entry name" value="PORPHOBILINOGEN DEAMINASE"/>
    <property type="match status" value="1"/>
</dbReference>
<evidence type="ECO:0000256" key="2">
    <source>
        <dbReference type="ARBA" id="ARBA00004735"/>
    </source>
</evidence>
<organism evidence="12 13">
    <name type="scientific">Caulobacter flavus</name>
    <dbReference type="NCBI Taxonomy" id="1679497"/>
    <lineage>
        <taxon>Bacteria</taxon>
        <taxon>Pseudomonadati</taxon>
        <taxon>Pseudomonadota</taxon>
        <taxon>Alphaproteobacteria</taxon>
        <taxon>Caulobacterales</taxon>
        <taxon>Caulobacteraceae</taxon>
        <taxon>Caulobacter</taxon>
    </lineage>
</organism>
<comment type="function">
    <text evidence="1 8">Tetrapolymerization of the monopyrrole PBG into the hydroxymethylbilane pre-uroporphyrinogen in several discrete steps.</text>
</comment>
<protein>
    <recommendedName>
        <fullName evidence="8">Porphobilinogen deaminase</fullName>
        <shortName evidence="8">PBG</shortName>
        <ecNumber evidence="8">2.5.1.61</ecNumber>
    </recommendedName>
    <alternativeName>
        <fullName evidence="8">Hydroxymethylbilane synthase</fullName>
        <shortName evidence="8">HMBS</shortName>
    </alternativeName>
    <alternativeName>
        <fullName evidence="8">Pre-uroporphyrinogen synthase</fullName>
    </alternativeName>
</protein>
<evidence type="ECO:0000259" key="10">
    <source>
        <dbReference type="Pfam" id="PF03900"/>
    </source>
</evidence>
<evidence type="ECO:0000313" key="13">
    <source>
        <dbReference type="Proteomes" id="UP000234483"/>
    </source>
</evidence>
<dbReference type="FunFam" id="3.40.190.10:FF:000005">
    <property type="entry name" value="Porphobilinogen deaminase"/>
    <property type="match status" value="1"/>
</dbReference>
<dbReference type="EMBL" id="PJRQ01000039">
    <property type="protein sequence ID" value="PLR10011.1"/>
    <property type="molecule type" value="Genomic_DNA"/>
</dbReference>
<dbReference type="InterPro" id="IPR022417">
    <property type="entry name" value="Porphobilin_deaminase_N"/>
</dbReference>
<dbReference type="RefSeq" id="WP_101714399.1">
    <property type="nucleotide sequence ID" value="NZ_CP026100.1"/>
</dbReference>
<evidence type="ECO:0000313" key="12">
    <source>
        <dbReference type="EMBL" id="PLR10011.1"/>
    </source>
</evidence>
<comment type="cofactor">
    <cofactor evidence="8">
        <name>dipyrromethane</name>
        <dbReference type="ChEBI" id="CHEBI:60342"/>
    </cofactor>
    <text evidence="8">Binds 1 dipyrromethane group covalently.</text>
</comment>
<dbReference type="InterPro" id="IPR000860">
    <property type="entry name" value="HemC"/>
</dbReference>
<dbReference type="SUPFAM" id="SSF53850">
    <property type="entry name" value="Periplasmic binding protein-like II"/>
    <property type="match status" value="1"/>
</dbReference>
<comment type="miscellaneous">
    <text evidence="8">The porphobilinogen subunits are added to the dipyrromethane group.</text>
</comment>
<comment type="subunit">
    <text evidence="4 8">Monomer.</text>
</comment>
<dbReference type="KEGG" id="cfh:C1707_08500"/>
<dbReference type="GO" id="GO:0005737">
    <property type="term" value="C:cytoplasm"/>
    <property type="evidence" value="ECO:0007669"/>
    <property type="project" value="UniProtKB-UniRule"/>
</dbReference>
<dbReference type="OrthoDB" id="9810298at2"/>
<dbReference type="InterPro" id="IPR022419">
    <property type="entry name" value="Porphobilin_deaminase_cofac_BS"/>
</dbReference>
<evidence type="ECO:0000256" key="7">
    <source>
        <dbReference type="ARBA" id="ARBA00048169"/>
    </source>
</evidence>
<dbReference type="Pfam" id="PF01379">
    <property type="entry name" value="Porphobil_deam"/>
    <property type="match status" value="1"/>
</dbReference>
<dbReference type="Proteomes" id="UP000281192">
    <property type="component" value="Chromosome"/>
</dbReference>
<keyword evidence="5 8" id="KW-0808">Transferase</keyword>
<accession>A0A2N5CQC2</accession>
<keyword evidence="14" id="KW-1185">Reference proteome</keyword>
<evidence type="ECO:0000313" key="14">
    <source>
        <dbReference type="Proteomes" id="UP000281192"/>
    </source>
</evidence>
<comment type="similarity">
    <text evidence="3 8">Belongs to the HMBS family.</text>
</comment>
<feature type="modified residue" description="S-(dipyrrolylmethanemethyl)cysteine" evidence="8">
    <location>
        <position position="251"/>
    </location>
</feature>
<dbReference type="GO" id="GO:0004418">
    <property type="term" value="F:hydroxymethylbilane synthase activity"/>
    <property type="evidence" value="ECO:0007669"/>
    <property type="project" value="UniProtKB-UniRule"/>
</dbReference>
<dbReference type="Gene3D" id="3.40.190.10">
    <property type="entry name" value="Periplasmic binding protein-like II"/>
    <property type="match status" value="2"/>
</dbReference>
<evidence type="ECO:0000256" key="4">
    <source>
        <dbReference type="ARBA" id="ARBA00011245"/>
    </source>
</evidence>
<dbReference type="EMBL" id="CP026100">
    <property type="protein sequence ID" value="AYV46291.1"/>
    <property type="molecule type" value="Genomic_DNA"/>
</dbReference>
<dbReference type="EC" id="2.5.1.61" evidence="8"/>
<evidence type="ECO:0000256" key="1">
    <source>
        <dbReference type="ARBA" id="ARBA00002869"/>
    </source>
</evidence>
<comment type="catalytic activity">
    <reaction evidence="7 8">
        <text>4 porphobilinogen + H2O = hydroxymethylbilane + 4 NH4(+)</text>
        <dbReference type="Rhea" id="RHEA:13185"/>
        <dbReference type="ChEBI" id="CHEBI:15377"/>
        <dbReference type="ChEBI" id="CHEBI:28938"/>
        <dbReference type="ChEBI" id="CHEBI:57845"/>
        <dbReference type="ChEBI" id="CHEBI:58126"/>
        <dbReference type="EC" id="2.5.1.61"/>
    </reaction>
</comment>
<dbReference type="InterPro" id="IPR036803">
    <property type="entry name" value="Porphobilinogen_deaminase_C_sf"/>
</dbReference>
<sequence length="322" mass="33947">MSRQPIRIGARGSKLSLAQSGHMQARIAHALGAPLDAGPEEIASYAQLIPIVTSGDRIQDRRLMEIGGKGLFTKEIEEALLDGRIDCAVHSLKDMPAELPPGLVLAATPEREDPRDAFISKVAQRLEDLPHGARLGTASLRRQAQALHVRPDLDVVMLRGNVDTRLAKLERGEADAILLAQSGLNRLGMGHIPQSWLDPLAAPPAPGQGALAIESRAEDVDAPWLEAIRCRPTTIAVAAERGALYALEGSCRTAVGAYGRLDGARLTLLVEALSPDGALRVRREGAVTLTGDDDAGQALSLGLALGAEVKAEGGDAIIAPTE</sequence>
<evidence type="ECO:0000256" key="6">
    <source>
        <dbReference type="ARBA" id="ARBA00023244"/>
    </source>
</evidence>
<dbReference type="Gene3D" id="3.30.160.40">
    <property type="entry name" value="Porphobilinogen deaminase, C-terminal domain"/>
    <property type="match status" value="1"/>
</dbReference>
<dbReference type="Proteomes" id="UP000234483">
    <property type="component" value="Unassembled WGS sequence"/>
</dbReference>
<dbReference type="UniPathway" id="UPA00251">
    <property type="reaction ID" value="UER00319"/>
</dbReference>
<evidence type="ECO:0000256" key="5">
    <source>
        <dbReference type="ARBA" id="ARBA00022679"/>
    </source>
</evidence>
<evidence type="ECO:0000256" key="3">
    <source>
        <dbReference type="ARBA" id="ARBA00005638"/>
    </source>
</evidence>
<reference evidence="11 14" key="2">
    <citation type="submission" date="2018-01" db="EMBL/GenBank/DDBJ databases">
        <title>Complete genome sequence of Caulobacter flavus RHGG3.</title>
        <authorList>
            <person name="Yang E."/>
        </authorList>
    </citation>
    <scope>NUCLEOTIDE SEQUENCE [LARGE SCALE GENOMIC DNA]</scope>
    <source>
        <strain evidence="11 14">RHGG3</strain>
    </source>
</reference>
<reference evidence="12 13" key="1">
    <citation type="submission" date="2017-12" db="EMBL/GenBank/DDBJ databases">
        <title>The genome sequence of Caulobacter flavus CGMCC1 15093.</title>
        <authorList>
            <person name="Gao J."/>
            <person name="Mao X."/>
            <person name="Sun J."/>
        </authorList>
    </citation>
    <scope>NUCLEOTIDE SEQUENCE [LARGE SCALE GENOMIC DNA]</scope>
    <source>
        <strain evidence="12 13">CGMCC1 15093</strain>
    </source>
</reference>
<dbReference type="PANTHER" id="PTHR11557">
    <property type="entry name" value="PORPHOBILINOGEN DEAMINASE"/>
    <property type="match status" value="1"/>
</dbReference>
<dbReference type="GO" id="GO:0006782">
    <property type="term" value="P:protoporphyrinogen IX biosynthetic process"/>
    <property type="evidence" value="ECO:0007669"/>
    <property type="project" value="UniProtKB-UniRule"/>
</dbReference>
<comment type="pathway">
    <text evidence="2">Porphyrin-containing compound metabolism; protoporphyrin-IX biosynthesis; coproporphyrinogen-III from 5-aminolevulinate: step 2/4.</text>
</comment>
<feature type="domain" description="Porphobilinogen deaminase C-terminal" evidence="10">
    <location>
        <begin position="235"/>
        <end position="309"/>
    </location>
</feature>
<dbReference type="SUPFAM" id="SSF54782">
    <property type="entry name" value="Porphobilinogen deaminase (hydroxymethylbilane synthase), C-terminal domain"/>
    <property type="match status" value="1"/>
</dbReference>
<dbReference type="PIRSF" id="PIRSF001438">
    <property type="entry name" value="4pyrrol_synth_OHMeBilane_synth"/>
    <property type="match status" value="1"/>
</dbReference>
<dbReference type="AlphaFoldDB" id="A0A2N5CQC2"/>
<gene>
    <name evidence="8" type="primary">hemC</name>
    <name evidence="11" type="ORF">C1707_08500</name>
    <name evidence="12" type="ORF">CFHF_18165</name>
</gene>